<name>A0A4U3MPL8_9ACTN</name>
<dbReference type="Pfam" id="PF00293">
    <property type="entry name" value="NUDIX"/>
    <property type="match status" value="1"/>
</dbReference>
<keyword evidence="3" id="KW-1185">Reference proteome</keyword>
<proteinExistence type="predicted"/>
<evidence type="ECO:0000259" key="1">
    <source>
        <dbReference type="Pfam" id="PF00293"/>
    </source>
</evidence>
<accession>A0A4U3MPL8</accession>
<dbReference type="InterPro" id="IPR000086">
    <property type="entry name" value="NUDIX_hydrolase_dom"/>
</dbReference>
<dbReference type="AlphaFoldDB" id="A0A4U3MPL8"/>
<keyword evidence="2" id="KW-0378">Hydrolase</keyword>
<evidence type="ECO:0000313" key="3">
    <source>
        <dbReference type="Proteomes" id="UP000308705"/>
    </source>
</evidence>
<protein>
    <submittedName>
        <fullName evidence="2">NUDIX hydrolase</fullName>
    </submittedName>
</protein>
<dbReference type="OrthoDB" id="177518at2"/>
<comment type="caution">
    <text evidence="2">The sequence shown here is derived from an EMBL/GenBank/DDBJ whole genome shotgun (WGS) entry which is preliminary data.</text>
</comment>
<dbReference type="InterPro" id="IPR015797">
    <property type="entry name" value="NUDIX_hydrolase-like_dom_sf"/>
</dbReference>
<reference evidence="2 3" key="1">
    <citation type="submission" date="2019-04" db="EMBL/GenBank/DDBJ databases">
        <title>Herbidospora sp. NEAU-GS14.nov., a novel actinomycete isolated from soil.</title>
        <authorList>
            <person name="Han L."/>
        </authorList>
    </citation>
    <scope>NUCLEOTIDE SEQUENCE [LARGE SCALE GENOMIC DNA]</scope>
    <source>
        <strain evidence="2 3">NEAU-GS14</strain>
    </source>
</reference>
<feature type="domain" description="Nudix hydrolase" evidence="1">
    <location>
        <begin position="42"/>
        <end position="147"/>
    </location>
</feature>
<organism evidence="2 3">
    <name type="scientific">Herbidospora galbida</name>
    <dbReference type="NCBI Taxonomy" id="2575442"/>
    <lineage>
        <taxon>Bacteria</taxon>
        <taxon>Bacillati</taxon>
        <taxon>Actinomycetota</taxon>
        <taxon>Actinomycetes</taxon>
        <taxon>Streptosporangiales</taxon>
        <taxon>Streptosporangiaceae</taxon>
        <taxon>Herbidospora</taxon>
    </lineage>
</organism>
<evidence type="ECO:0000313" key="2">
    <source>
        <dbReference type="EMBL" id="TKK90789.1"/>
    </source>
</evidence>
<dbReference type="RefSeq" id="WP_137245530.1">
    <property type="nucleotide sequence ID" value="NZ_SZQA01000002.1"/>
</dbReference>
<dbReference type="SUPFAM" id="SSF55811">
    <property type="entry name" value="Nudix"/>
    <property type="match status" value="1"/>
</dbReference>
<dbReference type="Gene3D" id="3.90.79.10">
    <property type="entry name" value="Nucleoside Triphosphate Pyrophosphohydrolase"/>
    <property type="match status" value="1"/>
</dbReference>
<gene>
    <name evidence="2" type="ORF">FDA94_03210</name>
</gene>
<sequence>MVEQISTRVVYANAWMTVHEDEIVLPDGTPGIYGYVERSDFVLVIPEENDGFHLVEEYRYPIRRRSWSFPQGSAKAPTREAEARIELAEETGLRAENLRFLGRLDNSHGLSTQSMHAFVATGLTAGETAREVTEQDMRQKWVSRADFEQMILCGDVTDASSVAAYGLLRLRG</sequence>
<dbReference type="CDD" id="cd24161">
    <property type="entry name" value="NUDIX_ADPRase_Ndx2"/>
    <property type="match status" value="1"/>
</dbReference>
<dbReference type="GO" id="GO:0016787">
    <property type="term" value="F:hydrolase activity"/>
    <property type="evidence" value="ECO:0007669"/>
    <property type="project" value="UniProtKB-KW"/>
</dbReference>
<dbReference type="EMBL" id="SZQA01000002">
    <property type="protein sequence ID" value="TKK90789.1"/>
    <property type="molecule type" value="Genomic_DNA"/>
</dbReference>
<dbReference type="Proteomes" id="UP000308705">
    <property type="component" value="Unassembled WGS sequence"/>
</dbReference>